<feature type="signal peptide" evidence="10">
    <location>
        <begin position="1"/>
        <end position="18"/>
    </location>
</feature>
<feature type="chain" id="PRO_5004110182" description="Copper acquisition factor BIM1-like domain-containing protein" evidence="10">
    <location>
        <begin position="19"/>
        <end position="288"/>
    </location>
</feature>
<dbReference type="AlphaFoldDB" id="N1PVD9"/>
<dbReference type="GO" id="GO:0005886">
    <property type="term" value="C:plasma membrane"/>
    <property type="evidence" value="ECO:0007669"/>
    <property type="project" value="UniProtKB-SubCell"/>
</dbReference>
<dbReference type="STRING" id="675120.N1PVD9"/>
<keyword evidence="6" id="KW-0325">Glycoprotein</keyword>
<evidence type="ECO:0000256" key="7">
    <source>
        <dbReference type="ARBA" id="ARBA00023288"/>
    </source>
</evidence>
<keyword evidence="13" id="KW-1185">Reference proteome</keyword>
<dbReference type="PANTHER" id="PTHR34992">
    <property type="entry name" value="HYPHAL ANASTAMOSIS-7 PROTEIN"/>
    <property type="match status" value="1"/>
</dbReference>
<dbReference type="InterPro" id="IPR046936">
    <property type="entry name" value="BIM1-like"/>
</dbReference>
<feature type="domain" description="Copper acquisition factor BIM1-like" evidence="11">
    <location>
        <begin position="28"/>
        <end position="173"/>
    </location>
</feature>
<keyword evidence="9" id="KW-1133">Transmembrane helix</keyword>
<comment type="subcellular location">
    <subcellularLocation>
        <location evidence="1">Cell membrane</location>
        <topology evidence="1">Lipid-anchor</topology>
        <topology evidence="1">GPI-anchor</topology>
    </subcellularLocation>
</comment>
<dbReference type="EMBL" id="KB446537">
    <property type="protein sequence ID" value="EME46325.1"/>
    <property type="molecule type" value="Genomic_DNA"/>
</dbReference>
<dbReference type="OMA" id="WSGDMDN"/>
<proteinExistence type="predicted"/>
<dbReference type="OrthoDB" id="2587363at2759"/>
<evidence type="ECO:0000256" key="5">
    <source>
        <dbReference type="ARBA" id="ARBA00023136"/>
    </source>
</evidence>
<keyword evidence="2" id="KW-1003">Cell membrane</keyword>
<dbReference type="GO" id="GO:0098552">
    <property type="term" value="C:side of membrane"/>
    <property type="evidence" value="ECO:0007669"/>
    <property type="project" value="UniProtKB-KW"/>
</dbReference>
<keyword evidence="9" id="KW-0812">Transmembrane</keyword>
<evidence type="ECO:0000256" key="4">
    <source>
        <dbReference type="ARBA" id="ARBA00022729"/>
    </source>
</evidence>
<evidence type="ECO:0000259" key="11">
    <source>
        <dbReference type="Pfam" id="PF20238"/>
    </source>
</evidence>
<evidence type="ECO:0000256" key="6">
    <source>
        <dbReference type="ARBA" id="ARBA00023180"/>
    </source>
</evidence>
<organism evidence="12 13">
    <name type="scientific">Dothistroma septosporum (strain NZE10 / CBS 128990)</name>
    <name type="common">Red band needle blight fungus</name>
    <name type="synonym">Mycosphaerella pini</name>
    <dbReference type="NCBI Taxonomy" id="675120"/>
    <lineage>
        <taxon>Eukaryota</taxon>
        <taxon>Fungi</taxon>
        <taxon>Dikarya</taxon>
        <taxon>Ascomycota</taxon>
        <taxon>Pezizomycotina</taxon>
        <taxon>Dothideomycetes</taxon>
        <taxon>Dothideomycetidae</taxon>
        <taxon>Mycosphaerellales</taxon>
        <taxon>Mycosphaerellaceae</taxon>
        <taxon>Dothistroma</taxon>
    </lineage>
</organism>
<dbReference type="HOGENOM" id="CLU_966514_0_0_1"/>
<gene>
    <name evidence="12" type="ORF">DOTSEDRAFT_22412</name>
</gene>
<keyword evidence="5 9" id="KW-0472">Membrane</keyword>
<dbReference type="Pfam" id="PF20238">
    <property type="entry name" value="BIM1-like_dom"/>
    <property type="match status" value="1"/>
</dbReference>
<evidence type="ECO:0000313" key="12">
    <source>
        <dbReference type="EMBL" id="EME46325.1"/>
    </source>
</evidence>
<dbReference type="eggNOG" id="ENOG502S3DR">
    <property type="taxonomic scope" value="Eukaryota"/>
</dbReference>
<feature type="transmembrane region" description="Helical" evidence="9">
    <location>
        <begin position="213"/>
        <end position="235"/>
    </location>
</feature>
<protein>
    <recommendedName>
        <fullName evidence="11">Copper acquisition factor BIM1-like domain-containing protein</fullName>
    </recommendedName>
</protein>
<keyword evidence="4 10" id="KW-0732">Signal</keyword>
<reference evidence="12 13" key="2">
    <citation type="journal article" date="2012" name="PLoS Pathog.">
        <title>Diverse lifestyles and strategies of plant pathogenesis encoded in the genomes of eighteen Dothideomycetes fungi.</title>
        <authorList>
            <person name="Ohm R.A."/>
            <person name="Feau N."/>
            <person name="Henrissat B."/>
            <person name="Schoch C.L."/>
            <person name="Horwitz B.A."/>
            <person name="Barry K.W."/>
            <person name="Condon B.J."/>
            <person name="Copeland A.C."/>
            <person name="Dhillon B."/>
            <person name="Glaser F."/>
            <person name="Hesse C.N."/>
            <person name="Kosti I."/>
            <person name="LaButti K."/>
            <person name="Lindquist E.A."/>
            <person name="Lucas S."/>
            <person name="Salamov A.A."/>
            <person name="Bradshaw R.E."/>
            <person name="Ciuffetti L."/>
            <person name="Hamelin R.C."/>
            <person name="Kema G.H.J."/>
            <person name="Lawrence C."/>
            <person name="Scott J.A."/>
            <person name="Spatafora J.W."/>
            <person name="Turgeon B.G."/>
            <person name="de Wit P.J.G.M."/>
            <person name="Zhong S."/>
            <person name="Goodwin S.B."/>
            <person name="Grigoriev I.V."/>
        </authorList>
    </citation>
    <scope>NUCLEOTIDE SEQUENCE [LARGE SCALE GENOMIC DNA]</scope>
    <source>
        <strain evidence="13">NZE10 / CBS 128990</strain>
    </source>
</reference>
<accession>N1PVD9</accession>
<feature type="region of interest" description="Disordered" evidence="8">
    <location>
        <begin position="252"/>
        <end position="288"/>
    </location>
</feature>
<evidence type="ECO:0000256" key="2">
    <source>
        <dbReference type="ARBA" id="ARBA00022475"/>
    </source>
</evidence>
<evidence type="ECO:0000256" key="10">
    <source>
        <dbReference type="SAM" id="SignalP"/>
    </source>
</evidence>
<keyword evidence="3" id="KW-0336">GPI-anchor</keyword>
<evidence type="ECO:0000256" key="8">
    <source>
        <dbReference type="SAM" id="MobiDB-lite"/>
    </source>
</evidence>
<dbReference type="InterPro" id="IPR046530">
    <property type="entry name" value="BIM1-like_dom"/>
</dbReference>
<evidence type="ECO:0000313" key="13">
    <source>
        <dbReference type="Proteomes" id="UP000016933"/>
    </source>
</evidence>
<evidence type="ECO:0000256" key="3">
    <source>
        <dbReference type="ARBA" id="ARBA00022622"/>
    </source>
</evidence>
<evidence type="ECO:0000256" key="1">
    <source>
        <dbReference type="ARBA" id="ARBA00004609"/>
    </source>
</evidence>
<sequence>MKLILTTALLCMLCTTHGSINTYHNHYMGATAFLWPPPRPWKPRAEKSVGSCGSTTGVGNRTFFPMTDGRLALVAQWETGWHSVAIRIAYRNDPQHVTDFFEFLDPSDFGYLRVGHTCLKAENVLWSVKPGTNATLMMEQTDGISGHKFYSCADVTFVKEAEFRQRIPCFNKTALDERAQIDKRVNATLLDPDGKEYHTEKTADKLIWSDPKAYGFGTLCSLSSSVLVFLCCSLWNKVIKRAIVRCTRRWRRPQQPSTPPPRANMEQDAQELREFNIRNPVSPTPPGR</sequence>
<evidence type="ECO:0000256" key="9">
    <source>
        <dbReference type="SAM" id="Phobius"/>
    </source>
</evidence>
<reference evidence="13" key="1">
    <citation type="journal article" date="2012" name="PLoS Genet.">
        <title>The genomes of the fungal plant pathogens Cladosporium fulvum and Dothistroma septosporum reveal adaptation to different hosts and lifestyles but also signatures of common ancestry.</title>
        <authorList>
            <person name="de Wit P.J.G.M."/>
            <person name="van der Burgt A."/>
            <person name="Oekmen B."/>
            <person name="Stergiopoulos I."/>
            <person name="Abd-Elsalam K.A."/>
            <person name="Aerts A.L."/>
            <person name="Bahkali A.H."/>
            <person name="Beenen H.G."/>
            <person name="Chettri P."/>
            <person name="Cox M.P."/>
            <person name="Datema E."/>
            <person name="de Vries R.P."/>
            <person name="Dhillon B."/>
            <person name="Ganley A.R."/>
            <person name="Griffiths S.A."/>
            <person name="Guo Y."/>
            <person name="Hamelin R.C."/>
            <person name="Henrissat B."/>
            <person name="Kabir M.S."/>
            <person name="Jashni M.K."/>
            <person name="Kema G."/>
            <person name="Klaubauf S."/>
            <person name="Lapidus A."/>
            <person name="Levasseur A."/>
            <person name="Lindquist E."/>
            <person name="Mehrabi R."/>
            <person name="Ohm R.A."/>
            <person name="Owen T.J."/>
            <person name="Salamov A."/>
            <person name="Schwelm A."/>
            <person name="Schijlen E."/>
            <person name="Sun H."/>
            <person name="van den Burg H.A."/>
            <person name="van Ham R.C.H.J."/>
            <person name="Zhang S."/>
            <person name="Goodwin S.B."/>
            <person name="Grigoriev I.V."/>
            <person name="Collemare J."/>
            <person name="Bradshaw R.E."/>
        </authorList>
    </citation>
    <scope>NUCLEOTIDE SEQUENCE [LARGE SCALE GENOMIC DNA]</scope>
    <source>
        <strain evidence="13">NZE10 / CBS 128990</strain>
    </source>
</reference>
<name>N1PVD9_DOTSN</name>
<dbReference type="PANTHER" id="PTHR34992:SF5">
    <property type="entry name" value="ANCHORED PROTEIN, PUTATIVE (AFU_ORTHOLOGUE AFUA_6G02800)-RELATED"/>
    <property type="match status" value="1"/>
</dbReference>
<dbReference type="Proteomes" id="UP000016933">
    <property type="component" value="Unassembled WGS sequence"/>
</dbReference>
<keyword evidence="7" id="KW-0449">Lipoprotein</keyword>